<feature type="signal peptide" evidence="3">
    <location>
        <begin position="1"/>
        <end position="21"/>
    </location>
</feature>
<evidence type="ECO:0000313" key="4">
    <source>
        <dbReference type="EMBL" id="QPG97700.1"/>
    </source>
</evidence>
<feature type="region of interest" description="Disordered" evidence="1">
    <location>
        <begin position="151"/>
        <end position="183"/>
    </location>
</feature>
<sequence length="265" mass="27736">MLSVRSTTFALLAAAVTAVRADDTSKIITCYAFNGNPYPNNTRCPGSDACCGVDATCLSNRLCHRPSSGKDTFVRGPCAVKPWSRGQCAQICEYDEINGLFPRVATCADGSFCCNKDGGHCCSDGKGVFLDANGNVAKSAATAISSWGPERVSPGYRTMTTTPTATSLTSTWPPAASTADAPSNDGQAAKIGAGVGVPVGVISIGGIVAFFLLRRRRQKKNQLSAASELDNIQGEPEKVVYTGLPQSAPQELEGHDNQLRPELAA</sequence>
<dbReference type="OrthoDB" id="5215637at2759"/>
<keyword evidence="2" id="KW-1133">Transmembrane helix</keyword>
<keyword evidence="2" id="KW-0472">Membrane</keyword>
<dbReference type="EMBL" id="CP031386">
    <property type="protein sequence ID" value="QPG97700.1"/>
    <property type="molecule type" value="Genomic_DNA"/>
</dbReference>
<dbReference type="AlphaFoldDB" id="A0A7S9PUM0"/>
<gene>
    <name evidence="4" type="ORF">C2857_006733</name>
</gene>
<evidence type="ECO:0000256" key="1">
    <source>
        <dbReference type="SAM" id="MobiDB-lite"/>
    </source>
</evidence>
<feature type="chain" id="PRO_5034404826" evidence="3">
    <location>
        <begin position="22"/>
        <end position="265"/>
    </location>
</feature>
<feature type="compositionally biased region" description="Low complexity" evidence="1">
    <location>
        <begin position="153"/>
        <end position="183"/>
    </location>
</feature>
<evidence type="ECO:0000313" key="5">
    <source>
        <dbReference type="Proteomes" id="UP000594364"/>
    </source>
</evidence>
<evidence type="ECO:0000256" key="3">
    <source>
        <dbReference type="SAM" id="SignalP"/>
    </source>
</evidence>
<accession>A0A7S9PUM0</accession>
<feature type="transmembrane region" description="Helical" evidence="2">
    <location>
        <begin position="191"/>
        <end position="213"/>
    </location>
</feature>
<keyword evidence="2" id="KW-0812">Transmembrane</keyword>
<keyword evidence="5" id="KW-1185">Reference proteome</keyword>
<name>A0A7S9PUM0_EPIFF</name>
<reference evidence="4 5" key="1">
    <citation type="journal article" date="2018" name="PLoS Genet.">
        <title>Repeat elements organise 3D genome structure and mediate transcription in the filamentous fungus Epichloe festucae.</title>
        <authorList>
            <person name="Winter D.J."/>
            <person name="Ganley A.R.D."/>
            <person name="Young C.A."/>
            <person name="Liachko I."/>
            <person name="Schardl C.L."/>
            <person name="Dupont P.Y."/>
            <person name="Berry D."/>
            <person name="Ram A."/>
            <person name="Scott B."/>
            <person name="Cox M.P."/>
        </authorList>
    </citation>
    <scope>NUCLEOTIDE SEQUENCE [LARGE SCALE GENOMIC DNA]</scope>
    <source>
        <strain evidence="4 5">Fl1</strain>
    </source>
</reference>
<protein>
    <submittedName>
        <fullName evidence="4">Uncharacterized protein</fullName>
    </submittedName>
</protein>
<proteinExistence type="predicted"/>
<organism evidence="4 5">
    <name type="scientific">Epichloe festucae (strain Fl1)</name>
    <dbReference type="NCBI Taxonomy" id="877507"/>
    <lineage>
        <taxon>Eukaryota</taxon>
        <taxon>Fungi</taxon>
        <taxon>Dikarya</taxon>
        <taxon>Ascomycota</taxon>
        <taxon>Pezizomycotina</taxon>
        <taxon>Sordariomycetes</taxon>
        <taxon>Hypocreomycetidae</taxon>
        <taxon>Hypocreales</taxon>
        <taxon>Clavicipitaceae</taxon>
        <taxon>Epichloe</taxon>
    </lineage>
</organism>
<keyword evidence="3" id="KW-0732">Signal</keyword>
<feature type="region of interest" description="Disordered" evidence="1">
    <location>
        <begin position="224"/>
        <end position="265"/>
    </location>
</feature>
<evidence type="ECO:0000256" key="2">
    <source>
        <dbReference type="SAM" id="Phobius"/>
    </source>
</evidence>
<dbReference type="Proteomes" id="UP000594364">
    <property type="component" value="Chromosome 2"/>
</dbReference>